<sequence>MALLDTGMVNLYPLENAVPHKTDKYELVHQDDPTPVLRRGFKFSMVLRFRNRGYDRSRDVIRLVFNFGPRAHSIKGTKAIIRVEPRTREPAQDRKEWYAGIKSEGPDSVTIEVMAAVHCPVGNWKLQVETGAFSTTDRRVFNYDKDVYILYNPWCCEDLVFMPEERFLDEYILADVGKIWVGPYGSSRGREWVFGQFDKSVLPAAMLMFSKSGFSDTSRGDPIKSTRLISKMVNSNDDDGILVGRWDGDYGDGTAPASWTGSVPILEEYLQNEESVCYGQCWVFSGVTTTICRALGIPSRVVSNLVSAHDTNASLSIDKYYDTNDEELDFDPTNPTGEDSIWNYHVWNDVYMARPDLPTGYGGWQAIDATPQETSDGVYQCGPTSLEAIKQGKVGFNYDVAFMVASVNADLMRWKEDPNAPMGYARIYCNKYHIGRMILTKKPFLFDPNGDKDREDITLEYKAKEGTEFERVSLMNAVRGLKSAQSFFSVPENIKADVDFDLVDLDKIKIGEDYEIVVNINNKSDEVRHIRAVLSSSSVFYTGVKAKLIKKAEGSFSVPPRSTETMRLEIRADDYLNKLVEYCIMKIYAIATVDETKETWADEDDFQVVKPTIQIQMPSKTIPIKKPVLVKLSFVNPLKKRLTNCKFQLAGPSLVRNQGIGHRDVGPGGLVEVETQMVPQVAGEQTIVATFAARELMDITGSVKVDVYDDED</sequence>
<keyword evidence="3" id="KW-0106">Calcium</keyword>
<feature type="active site" evidence="2">
    <location>
        <position position="281"/>
    </location>
</feature>
<dbReference type="InterPro" id="IPR014756">
    <property type="entry name" value="Ig_E-set"/>
</dbReference>
<proteinExistence type="inferred from homology"/>
<dbReference type="AlphaFoldDB" id="A0A5N4AEN4"/>
<reference evidence="6" key="2">
    <citation type="submission" date="2019-08" db="EMBL/GenBank/DDBJ databases">
        <authorList>
            <consortium name="Photinus pyralis genome working group"/>
            <person name="Fallon T.R."/>
            <person name="Sander Lower S.E."/>
            <person name="Weng J.-K."/>
        </authorList>
    </citation>
    <scope>NUCLEOTIDE SEQUENCE</scope>
    <source>
        <strain evidence="6">1611_PpyrPB1</strain>
        <tissue evidence="6">Whole body</tissue>
    </source>
</reference>
<dbReference type="Pfam" id="PF01841">
    <property type="entry name" value="Transglut_core"/>
    <property type="match status" value="1"/>
</dbReference>
<dbReference type="Proteomes" id="UP000327044">
    <property type="component" value="Unassembled WGS sequence"/>
</dbReference>
<dbReference type="GO" id="GO:0046872">
    <property type="term" value="F:metal ion binding"/>
    <property type="evidence" value="ECO:0007669"/>
    <property type="project" value="UniProtKB-KW"/>
</dbReference>
<dbReference type="InterPro" id="IPR002931">
    <property type="entry name" value="Transglutaminase-like"/>
</dbReference>
<dbReference type="Gene3D" id="2.60.40.10">
    <property type="entry name" value="Immunoglobulins"/>
    <property type="match status" value="3"/>
</dbReference>
<evidence type="ECO:0000256" key="1">
    <source>
        <dbReference type="ARBA" id="ARBA00005968"/>
    </source>
</evidence>
<dbReference type="FunFam" id="2.60.40.10:FF:000090">
    <property type="entry name" value="Protein-glutamine gamma-glutamyltransferase 2"/>
    <property type="match status" value="1"/>
</dbReference>
<protein>
    <recommendedName>
        <fullName evidence="4">Transglutaminase-like domain-containing protein</fullName>
    </recommendedName>
</protein>
<dbReference type="PANTHER" id="PTHR11590">
    <property type="entry name" value="PROTEIN-GLUTAMINE GAMMA-GLUTAMYLTRANSFERASE"/>
    <property type="match status" value="1"/>
</dbReference>
<organism evidence="6 7">
    <name type="scientific">Photinus pyralis</name>
    <name type="common">Common eastern firefly</name>
    <name type="synonym">Lampyris pyralis</name>
    <dbReference type="NCBI Taxonomy" id="7054"/>
    <lineage>
        <taxon>Eukaryota</taxon>
        <taxon>Metazoa</taxon>
        <taxon>Ecdysozoa</taxon>
        <taxon>Arthropoda</taxon>
        <taxon>Hexapoda</taxon>
        <taxon>Insecta</taxon>
        <taxon>Pterygota</taxon>
        <taxon>Neoptera</taxon>
        <taxon>Endopterygota</taxon>
        <taxon>Coleoptera</taxon>
        <taxon>Polyphaga</taxon>
        <taxon>Elateriformia</taxon>
        <taxon>Elateroidea</taxon>
        <taxon>Lampyridae</taxon>
        <taxon>Lampyrinae</taxon>
        <taxon>Photinus</taxon>
    </lineage>
</organism>
<dbReference type="InterPro" id="IPR013808">
    <property type="entry name" value="Transglutaminase_AS"/>
</dbReference>
<dbReference type="SMART" id="SM00460">
    <property type="entry name" value="TGc"/>
    <property type="match status" value="1"/>
</dbReference>
<comment type="caution">
    <text evidence="6">The sequence shown here is derived from an EMBL/GenBank/DDBJ whole genome shotgun (WGS) entry which is preliminary data.</text>
</comment>
<dbReference type="FunFam" id="3.90.260.10:FF:000002">
    <property type="entry name" value="Erythrocyte membrane protein band 4.2"/>
    <property type="match status" value="1"/>
</dbReference>
<gene>
    <name evidence="6" type="ORF">PPYR_09825</name>
    <name evidence="5" type="ORF">PPYR_14070</name>
</gene>
<feature type="binding site" evidence="3">
    <location>
        <position position="408"/>
    </location>
    <ligand>
        <name>Ca(2+)</name>
        <dbReference type="ChEBI" id="CHEBI:29108"/>
    </ligand>
</feature>
<feature type="active site" evidence="2">
    <location>
        <position position="345"/>
    </location>
</feature>
<dbReference type="InterPro" id="IPR036985">
    <property type="entry name" value="Transglutaminase-like_sf"/>
</dbReference>
<evidence type="ECO:0000256" key="3">
    <source>
        <dbReference type="PIRSR" id="PIRSR000459-2"/>
    </source>
</evidence>
<keyword evidence="7" id="KW-1185">Reference proteome</keyword>
<dbReference type="InterPro" id="IPR023608">
    <property type="entry name" value="Transglutaminase_animal"/>
</dbReference>
<dbReference type="EMBL" id="VVIM01000007">
    <property type="protein sequence ID" value="KAB0795764.1"/>
    <property type="molecule type" value="Genomic_DNA"/>
</dbReference>
<feature type="binding site" evidence="3">
    <location>
        <position position="465"/>
    </location>
    <ligand>
        <name>Ca(2+)</name>
        <dbReference type="ChEBI" id="CHEBI:29108"/>
    </ligand>
</feature>
<evidence type="ECO:0000313" key="7">
    <source>
        <dbReference type="Proteomes" id="UP000327044"/>
    </source>
</evidence>
<dbReference type="EMBL" id="VVIM01000010">
    <property type="protein sequence ID" value="KAB0792109.1"/>
    <property type="molecule type" value="Genomic_DNA"/>
</dbReference>
<dbReference type="FunFam" id="2.60.40.10:FF:000171">
    <property type="entry name" value="protein-glutamine gamma-glutamyltransferase 6"/>
    <property type="match status" value="1"/>
</dbReference>
<evidence type="ECO:0000313" key="5">
    <source>
        <dbReference type="EMBL" id="KAB0792109.1"/>
    </source>
</evidence>
<dbReference type="SUPFAM" id="SSF54001">
    <property type="entry name" value="Cysteine proteinases"/>
    <property type="match status" value="1"/>
</dbReference>
<feature type="binding site" evidence="3">
    <location>
        <position position="410"/>
    </location>
    <ligand>
        <name>Ca(2+)</name>
        <dbReference type="ChEBI" id="CHEBI:29108"/>
    </ligand>
</feature>
<dbReference type="PIRSF" id="PIRSF000459">
    <property type="entry name" value="TGM_EBP42"/>
    <property type="match status" value="1"/>
</dbReference>
<comment type="cofactor">
    <cofactor evidence="3">
        <name>Ca(2+)</name>
        <dbReference type="ChEBI" id="CHEBI:29108"/>
    </cofactor>
    <text evidence="3">Binds 1 Ca(2+) ion per subunit.</text>
</comment>
<dbReference type="InterPro" id="IPR001102">
    <property type="entry name" value="Transglutaminase_N"/>
</dbReference>
<dbReference type="PANTHER" id="PTHR11590:SF40">
    <property type="entry name" value="HEMOCYTE PROTEIN-GLUTAMINE GAMMA-GLUTAMYLTRANSFERASE-LIKE PROTEIN"/>
    <property type="match status" value="1"/>
</dbReference>
<dbReference type="InterPro" id="IPR008958">
    <property type="entry name" value="Transglutaminase_C"/>
</dbReference>
<dbReference type="PROSITE" id="PS00547">
    <property type="entry name" value="TRANSGLUTAMINASES"/>
    <property type="match status" value="1"/>
</dbReference>
<dbReference type="InterPro" id="IPR036238">
    <property type="entry name" value="Transglutaminase_C_sf"/>
</dbReference>
<feature type="domain" description="Transglutaminase-like" evidence="4">
    <location>
        <begin position="273"/>
        <end position="371"/>
    </location>
</feature>
<feature type="active site" evidence="2">
    <location>
        <position position="368"/>
    </location>
</feature>
<evidence type="ECO:0000259" key="4">
    <source>
        <dbReference type="SMART" id="SM00460"/>
    </source>
</evidence>
<dbReference type="InterPro" id="IPR038765">
    <property type="entry name" value="Papain-like_cys_pep_sf"/>
</dbReference>
<dbReference type="InterPro" id="IPR013783">
    <property type="entry name" value="Ig-like_fold"/>
</dbReference>
<dbReference type="GO" id="GO:0003810">
    <property type="term" value="F:protein-glutamine gamma-glutamyltransferase activity"/>
    <property type="evidence" value="ECO:0007669"/>
    <property type="project" value="InterPro"/>
</dbReference>
<reference evidence="6 7" key="1">
    <citation type="journal article" date="2018" name="Elife">
        <title>Firefly genomes illuminate parallel origins of bioluminescence in beetles.</title>
        <authorList>
            <person name="Fallon T.R."/>
            <person name="Lower S.E."/>
            <person name="Chang C.H."/>
            <person name="Bessho-Uehara M."/>
            <person name="Martin G.J."/>
            <person name="Bewick A.J."/>
            <person name="Behringer M."/>
            <person name="Debat H.J."/>
            <person name="Wong I."/>
            <person name="Day J.C."/>
            <person name="Suvorov A."/>
            <person name="Silva C.J."/>
            <person name="Stanger-Hall K.F."/>
            <person name="Hall D.W."/>
            <person name="Schmitz R.J."/>
            <person name="Nelson D.R."/>
            <person name="Lewis S.M."/>
            <person name="Shigenobu S."/>
            <person name="Bybee S.M."/>
            <person name="Larracuente A.M."/>
            <person name="Oba Y."/>
            <person name="Weng J.K."/>
        </authorList>
    </citation>
    <scope>NUCLEOTIDE SEQUENCE [LARGE SCALE GENOMIC DNA]</scope>
    <source>
        <strain evidence="6">1611_PpyrPB1</strain>
        <tissue evidence="6">Whole body</tissue>
    </source>
</reference>
<dbReference type="SUPFAM" id="SSF49309">
    <property type="entry name" value="Transglutaminase, two C-terminal domains"/>
    <property type="match status" value="2"/>
</dbReference>
<evidence type="ECO:0000256" key="2">
    <source>
        <dbReference type="PIRSR" id="PIRSR000459-1"/>
    </source>
</evidence>
<comment type="similarity">
    <text evidence="1">Belongs to the transglutaminase superfamily. Transglutaminase family.</text>
</comment>
<keyword evidence="3" id="KW-0479">Metal-binding</keyword>
<dbReference type="InParanoid" id="A0A5N4AEN4"/>
<dbReference type="Gene3D" id="3.90.260.10">
    <property type="entry name" value="Transglutaminase-like"/>
    <property type="match status" value="1"/>
</dbReference>
<name>A0A5N4AEN4_PHOPY</name>
<feature type="binding site" evidence="3">
    <location>
        <position position="470"/>
    </location>
    <ligand>
        <name>Ca(2+)</name>
        <dbReference type="ChEBI" id="CHEBI:29108"/>
    </ligand>
</feature>
<evidence type="ECO:0000313" key="6">
    <source>
        <dbReference type="EMBL" id="KAB0795764.1"/>
    </source>
</evidence>
<dbReference type="Pfam" id="PF00868">
    <property type="entry name" value="Transglut_N"/>
    <property type="match status" value="1"/>
</dbReference>
<dbReference type="SUPFAM" id="SSF81296">
    <property type="entry name" value="E set domains"/>
    <property type="match status" value="1"/>
</dbReference>
<dbReference type="InterPro" id="IPR050779">
    <property type="entry name" value="Transglutaminase"/>
</dbReference>
<dbReference type="Pfam" id="PF00927">
    <property type="entry name" value="Transglut_C"/>
    <property type="match status" value="1"/>
</dbReference>
<dbReference type="OrthoDB" id="437511at2759"/>
<accession>A0A5N4AEN4</accession>